<comment type="caution">
    <text evidence="1">The sequence shown here is derived from an EMBL/GenBank/DDBJ whole genome shotgun (WGS) entry which is preliminary data.</text>
</comment>
<dbReference type="Proteomes" id="UP001055879">
    <property type="component" value="Linkage Group LG13"/>
</dbReference>
<gene>
    <name evidence="1" type="ORF">L6452_36145</name>
</gene>
<dbReference type="EMBL" id="CM042059">
    <property type="protein sequence ID" value="KAI3681353.1"/>
    <property type="molecule type" value="Genomic_DNA"/>
</dbReference>
<keyword evidence="2" id="KW-1185">Reference proteome</keyword>
<accession>A0ACB8YCL2</accession>
<organism evidence="1 2">
    <name type="scientific">Arctium lappa</name>
    <name type="common">Greater burdock</name>
    <name type="synonym">Lappa major</name>
    <dbReference type="NCBI Taxonomy" id="4217"/>
    <lineage>
        <taxon>Eukaryota</taxon>
        <taxon>Viridiplantae</taxon>
        <taxon>Streptophyta</taxon>
        <taxon>Embryophyta</taxon>
        <taxon>Tracheophyta</taxon>
        <taxon>Spermatophyta</taxon>
        <taxon>Magnoliopsida</taxon>
        <taxon>eudicotyledons</taxon>
        <taxon>Gunneridae</taxon>
        <taxon>Pentapetalae</taxon>
        <taxon>asterids</taxon>
        <taxon>campanulids</taxon>
        <taxon>Asterales</taxon>
        <taxon>Asteraceae</taxon>
        <taxon>Carduoideae</taxon>
        <taxon>Cardueae</taxon>
        <taxon>Arctiinae</taxon>
        <taxon>Arctium</taxon>
    </lineage>
</organism>
<reference evidence="1 2" key="2">
    <citation type="journal article" date="2022" name="Mol. Ecol. Resour.">
        <title>The genomes of chicory, endive, great burdock and yacon provide insights into Asteraceae paleo-polyploidization history and plant inulin production.</title>
        <authorList>
            <person name="Fan W."/>
            <person name="Wang S."/>
            <person name="Wang H."/>
            <person name="Wang A."/>
            <person name="Jiang F."/>
            <person name="Liu H."/>
            <person name="Zhao H."/>
            <person name="Xu D."/>
            <person name="Zhang Y."/>
        </authorList>
    </citation>
    <scope>NUCLEOTIDE SEQUENCE [LARGE SCALE GENOMIC DNA]</scope>
    <source>
        <strain evidence="2">cv. Niubang</strain>
    </source>
</reference>
<reference evidence="2" key="1">
    <citation type="journal article" date="2022" name="Mol. Ecol. Resour.">
        <title>The genomes of chicory, endive, great burdock and yacon provide insights into Asteraceae palaeo-polyploidization history and plant inulin production.</title>
        <authorList>
            <person name="Fan W."/>
            <person name="Wang S."/>
            <person name="Wang H."/>
            <person name="Wang A."/>
            <person name="Jiang F."/>
            <person name="Liu H."/>
            <person name="Zhao H."/>
            <person name="Xu D."/>
            <person name="Zhang Y."/>
        </authorList>
    </citation>
    <scope>NUCLEOTIDE SEQUENCE [LARGE SCALE GENOMIC DNA]</scope>
    <source>
        <strain evidence="2">cv. Niubang</strain>
    </source>
</reference>
<evidence type="ECO:0000313" key="1">
    <source>
        <dbReference type="EMBL" id="KAI3681353.1"/>
    </source>
</evidence>
<evidence type="ECO:0000313" key="2">
    <source>
        <dbReference type="Proteomes" id="UP001055879"/>
    </source>
</evidence>
<name>A0ACB8YCL2_ARCLA</name>
<sequence>MQSLVCASSLSRLRHQFIAQTPTRATHCSRKTYFVPLTAHANFSLRDQLIAKTPLCATNTWRKPRTSSPCAINYSREVPFARPTAKNFALRQPLITQTSIRATLAKRKPVVRQPLIAQTILCANHH</sequence>
<protein>
    <submittedName>
        <fullName evidence="1">Uncharacterized protein</fullName>
    </submittedName>
</protein>
<proteinExistence type="predicted"/>